<dbReference type="Gene3D" id="1.10.510.10">
    <property type="entry name" value="Transferase(Phosphotransferase) domain 1"/>
    <property type="match status" value="1"/>
</dbReference>
<feature type="compositionally biased region" description="Polar residues" evidence="11">
    <location>
        <begin position="56"/>
        <end position="68"/>
    </location>
</feature>
<dbReference type="Pfam" id="PF00069">
    <property type="entry name" value="Pkinase"/>
    <property type="match status" value="1"/>
</dbReference>
<dbReference type="Gramene" id="OE9A012404T1">
    <property type="protein sequence ID" value="OE9A012404C1"/>
    <property type="gene ID" value="OE9A012404"/>
</dbReference>
<proteinExistence type="inferred from homology"/>
<dbReference type="EMBL" id="CACTIH010009091">
    <property type="protein sequence ID" value="CAA3023458.1"/>
    <property type="molecule type" value="Genomic_DNA"/>
</dbReference>
<comment type="caution">
    <text evidence="13">The sequence shown here is derived from an EMBL/GenBank/DDBJ whole genome shotgun (WGS) entry which is preliminary data.</text>
</comment>
<accession>A0A8S0V053</accession>
<evidence type="ECO:0000256" key="5">
    <source>
        <dbReference type="ARBA" id="ARBA00022741"/>
    </source>
</evidence>
<dbReference type="GO" id="GO:0005634">
    <property type="term" value="C:nucleus"/>
    <property type="evidence" value="ECO:0007669"/>
    <property type="project" value="TreeGrafter"/>
</dbReference>
<dbReference type="PANTHER" id="PTHR24057:SF60">
    <property type="entry name" value="SHAGGY-RELATED PROTEIN KINASE THETA"/>
    <property type="match status" value="1"/>
</dbReference>
<dbReference type="EC" id="2.7.11.1" evidence="2"/>
<dbReference type="Gene3D" id="3.30.200.20">
    <property type="entry name" value="Phosphorylase Kinase, domain 1"/>
    <property type="match status" value="1"/>
</dbReference>
<dbReference type="SUPFAM" id="SSF56112">
    <property type="entry name" value="Protein kinase-like (PK-like)"/>
    <property type="match status" value="1"/>
</dbReference>
<feature type="compositionally biased region" description="Basic and acidic residues" evidence="11">
    <location>
        <begin position="25"/>
        <end position="39"/>
    </location>
</feature>
<evidence type="ECO:0000256" key="10">
    <source>
        <dbReference type="PROSITE-ProRule" id="PRU10141"/>
    </source>
</evidence>
<dbReference type="OrthoDB" id="272141at2759"/>
<name>A0A8S0V053_OLEEU</name>
<dbReference type="CDD" id="cd14137">
    <property type="entry name" value="STKc_GSK3"/>
    <property type="match status" value="1"/>
</dbReference>
<keyword evidence="4" id="KW-0808">Transferase</keyword>
<dbReference type="Proteomes" id="UP000594638">
    <property type="component" value="Unassembled WGS sequence"/>
</dbReference>
<dbReference type="PANTHER" id="PTHR24057">
    <property type="entry name" value="GLYCOGEN SYNTHASE KINASE-3 ALPHA"/>
    <property type="match status" value="1"/>
</dbReference>
<evidence type="ECO:0000256" key="7">
    <source>
        <dbReference type="ARBA" id="ARBA00022840"/>
    </source>
</evidence>
<keyword evidence="14" id="KW-1185">Reference proteome</keyword>
<evidence type="ECO:0000256" key="3">
    <source>
        <dbReference type="ARBA" id="ARBA00022527"/>
    </source>
</evidence>
<feature type="region of interest" description="Disordered" evidence="11">
    <location>
        <begin position="95"/>
        <end position="114"/>
    </location>
</feature>
<evidence type="ECO:0000256" key="4">
    <source>
        <dbReference type="ARBA" id="ARBA00022679"/>
    </source>
</evidence>
<dbReference type="AlphaFoldDB" id="A0A8S0V053"/>
<organism evidence="13 14">
    <name type="scientific">Olea europaea subsp. europaea</name>
    <dbReference type="NCBI Taxonomy" id="158383"/>
    <lineage>
        <taxon>Eukaryota</taxon>
        <taxon>Viridiplantae</taxon>
        <taxon>Streptophyta</taxon>
        <taxon>Embryophyta</taxon>
        <taxon>Tracheophyta</taxon>
        <taxon>Spermatophyta</taxon>
        <taxon>Magnoliopsida</taxon>
        <taxon>eudicotyledons</taxon>
        <taxon>Gunneridae</taxon>
        <taxon>Pentapetalae</taxon>
        <taxon>asterids</taxon>
        <taxon>lamiids</taxon>
        <taxon>Lamiales</taxon>
        <taxon>Oleaceae</taxon>
        <taxon>Oleeae</taxon>
        <taxon>Olea</taxon>
    </lineage>
</organism>
<comment type="catalytic activity">
    <reaction evidence="8">
        <text>L-threonyl-[protein] + ATP = O-phospho-L-threonyl-[protein] + ADP + H(+)</text>
        <dbReference type="Rhea" id="RHEA:46608"/>
        <dbReference type="Rhea" id="RHEA-COMP:11060"/>
        <dbReference type="Rhea" id="RHEA-COMP:11605"/>
        <dbReference type="ChEBI" id="CHEBI:15378"/>
        <dbReference type="ChEBI" id="CHEBI:30013"/>
        <dbReference type="ChEBI" id="CHEBI:30616"/>
        <dbReference type="ChEBI" id="CHEBI:61977"/>
        <dbReference type="ChEBI" id="CHEBI:456216"/>
        <dbReference type="EC" id="2.7.11.1"/>
    </reaction>
</comment>
<dbReference type="GO" id="GO:0005524">
    <property type="term" value="F:ATP binding"/>
    <property type="evidence" value="ECO:0007669"/>
    <property type="project" value="UniProtKB-UniRule"/>
</dbReference>
<evidence type="ECO:0000256" key="2">
    <source>
        <dbReference type="ARBA" id="ARBA00012513"/>
    </source>
</evidence>
<dbReference type="GO" id="GO:0030154">
    <property type="term" value="P:cell differentiation"/>
    <property type="evidence" value="ECO:0007669"/>
    <property type="project" value="TreeGrafter"/>
</dbReference>
<reference evidence="13 14" key="1">
    <citation type="submission" date="2019-12" db="EMBL/GenBank/DDBJ databases">
        <authorList>
            <person name="Alioto T."/>
            <person name="Alioto T."/>
            <person name="Gomez Garrido J."/>
        </authorList>
    </citation>
    <scope>NUCLEOTIDE SEQUENCE [LARGE SCALE GENOMIC DNA]</scope>
</reference>
<evidence type="ECO:0000256" key="8">
    <source>
        <dbReference type="ARBA" id="ARBA00047899"/>
    </source>
</evidence>
<feature type="region of interest" description="Disordered" evidence="11">
    <location>
        <begin position="1"/>
        <end position="85"/>
    </location>
</feature>
<evidence type="ECO:0000313" key="14">
    <source>
        <dbReference type="Proteomes" id="UP000594638"/>
    </source>
</evidence>
<comment type="catalytic activity">
    <reaction evidence="9">
        <text>L-seryl-[protein] + ATP = O-phospho-L-seryl-[protein] + ADP + H(+)</text>
        <dbReference type="Rhea" id="RHEA:17989"/>
        <dbReference type="Rhea" id="RHEA-COMP:9863"/>
        <dbReference type="Rhea" id="RHEA-COMP:11604"/>
        <dbReference type="ChEBI" id="CHEBI:15378"/>
        <dbReference type="ChEBI" id="CHEBI:29999"/>
        <dbReference type="ChEBI" id="CHEBI:30616"/>
        <dbReference type="ChEBI" id="CHEBI:83421"/>
        <dbReference type="ChEBI" id="CHEBI:456216"/>
        <dbReference type="EC" id="2.7.11.1"/>
    </reaction>
</comment>
<keyword evidence="7 10" id="KW-0067">ATP-binding</keyword>
<feature type="binding site" evidence="10">
    <location>
        <position position="168"/>
    </location>
    <ligand>
        <name>ATP</name>
        <dbReference type="ChEBI" id="CHEBI:30616"/>
    </ligand>
</feature>
<evidence type="ECO:0000256" key="9">
    <source>
        <dbReference type="ARBA" id="ARBA00048679"/>
    </source>
</evidence>
<feature type="compositionally biased region" description="Basic and acidic residues" evidence="11">
    <location>
        <begin position="69"/>
        <end position="85"/>
    </location>
</feature>
<protein>
    <recommendedName>
        <fullName evidence="2">non-specific serine/threonine protein kinase</fullName>
        <ecNumber evidence="2">2.7.11.1</ecNumber>
    </recommendedName>
</protein>
<dbReference type="GO" id="GO:0007165">
    <property type="term" value="P:signal transduction"/>
    <property type="evidence" value="ECO:0007669"/>
    <property type="project" value="TreeGrafter"/>
</dbReference>
<sequence>MNMMRRLKSIASGRSSVSDPSGDSGSKRAKVEQEVDTRIACEVQSEENSLRAPEHNTASKSLETVSNKSDVHGRPEKSDYDKLPKEMHEMKIKDDKADNHDDNDMEPTVVSGNGTETGQIIVTSIGGRNGQPKQTMSYMAERVVGSGSFGVVYQAKCLETGESVAIKKVLQDRRYKNRELQIMRLFDHPNVVQLKHCFYSTTDKNEVYLNLVLEYVSETVYRASRHYSRVNQYMPVLYVQLYTYQICRSLNYIHNVIGACHRDIKPQNLLVNPHTHQLKLCDFGSAKMLVPGEPNISYICSRYYRAPELIFGATEYTTAIDMWSVGCVMAELLIGQVSINTASFK</sequence>
<dbReference type="InterPro" id="IPR050591">
    <property type="entry name" value="GSK-3"/>
</dbReference>
<dbReference type="SMART" id="SM00220">
    <property type="entry name" value="S_TKc"/>
    <property type="match status" value="1"/>
</dbReference>
<gene>
    <name evidence="13" type="ORF">OLEA9_A012404</name>
</gene>
<keyword evidence="6 13" id="KW-0418">Kinase</keyword>
<dbReference type="FunFam" id="3.30.200.20:FF:000009">
    <property type="entry name" value="Glycogen synthase kinase-3 beta"/>
    <property type="match status" value="1"/>
</dbReference>
<dbReference type="InterPro" id="IPR011009">
    <property type="entry name" value="Kinase-like_dom_sf"/>
</dbReference>
<evidence type="ECO:0000313" key="13">
    <source>
        <dbReference type="EMBL" id="CAA3023458.1"/>
    </source>
</evidence>
<comment type="similarity">
    <text evidence="1">Belongs to the protein kinase superfamily. CMGC Ser/Thr protein kinase family. GSK-3 subfamily.</text>
</comment>
<evidence type="ECO:0000259" key="12">
    <source>
        <dbReference type="PROSITE" id="PS50011"/>
    </source>
</evidence>
<evidence type="ECO:0000256" key="1">
    <source>
        <dbReference type="ARBA" id="ARBA00005527"/>
    </source>
</evidence>
<dbReference type="PROSITE" id="PS50011">
    <property type="entry name" value="PROTEIN_KINASE_DOM"/>
    <property type="match status" value="1"/>
</dbReference>
<dbReference type="InterPro" id="IPR017441">
    <property type="entry name" value="Protein_kinase_ATP_BS"/>
</dbReference>
<evidence type="ECO:0000256" key="6">
    <source>
        <dbReference type="ARBA" id="ARBA00022777"/>
    </source>
</evidence>
<dbReference type="GO" id="GO:0004674">
    <property type="term" value="F:protein serine/threonine kinase activity"/>
    <property type="evidence" value="ECO:0007669"/>
    <property type="project" value="UniProtKB-KW"/>
</dbReference>
<keyword evidence="5 10" id="KW-0547">Nucleotide-binding</keyword>
<dbReference type="InterPro" id="IPR039192">
    <property type="entry name" value="STKc_GSK3"/>
</dbReference>
<feature type="compositionally biased region" description="Low complexity" evidence="11">
    <location>
        <begin position="12"/>
        <end position="24"/>
    </location>
</feature>
<keyword evidence="3" id="KW-0723">Serine/threonine-protein kinase</keyword>
<feature type="domain" description="Protein kinase" evidence="12">
    <location>
        <begin position="138"/>
        <end position="345"/>
    </location>
</feature>
<dbReference type="GO" id="GO:0005737">
    <property type="term" value="C:cytoplasm"/>
    <property type="evidence" value="ECO:0007669"/>
    <property type="project" value="TreeGrafter"/>
</dbReference>
<dbReference type="InterPro" id="IPR000719">
    <property type="entry name" value="Prot_kinase_dom"/>
</dbReference>
<dbReference type="PROSITE" id="PS00107">
    <property type="entry name" value="PROTEIN_KINASE_ATP"/>
    <property type="match status" value="1"/>
</dbReference>
<evidence type="ECO:0000256" key="11">
    <source>
        <dbReference type="SAM" id="MobiDB-lite"/>
    </source>
</evidence>